<evidence type="ECO:0000256" key="3">
    <source>
        <dbReference type="ARBA" id="ARBA00023002"/>
    </source>
</evidence>
<evidence type="ECO:0000313" key="12">
    <source>
        <dbReference type="Proteomes" id="UP000218418"/>
    </source>
</evidence>
<reference evidence="11 12" key="1">
    <citation type="submission" date="2017-06" db="EMBL/GenBank/DDBJ databases">
        <title>Genome sequencing of cyanobaciteial culture collection at National Institute for Environmental Studies (NIES).</title>
        <authorList>
            <person name="Hirose Y."/>
            <person name="Shimura Y."/>
            <person name="Fujisawa T."/>
            <person name="Nakamura Y."/>
            <person name="Kawachi M."/>
        </authorList>
    </citation>
    <scope>NUCLEOTIDE SEQUENCE [LARGE SCALE GENOMIC DNA]</scope>
    <source>
        <strain evidence="11 12">NIES-267</strain>
    </source>
</reference>
<dbReference type="Proteomes" id="UP000218418">
    <property type="component" value="Chromosome"/>
</dbReference>
<keyword evidence="3 5" id="KW-0560">Oxidoreductase</keyword>
<dbReference type="SUPFAM" id="SSF48179">
    <property type="entry name" value="6-phosphogluconate dehydrogenase C-terminal domain-like"/>
    <property type="match status" value="1"/>
</dbReference>
<dbReference type="GO" id="GO:0055129">
    <property type="term" value="P:L-proline biosynthetic process"/>
    <property type="evidence" value="ECO:0007669"/>
    <property type="project" value="UniProtKB-UniRule"/>
</dbReference>
<comment type="catalytic activity">
    <reaction evidence="5">
        <text>L-proline + NAD(+) = (S)-1-pyrroline-5-carboxylate + NADH + 2 H(+)</text>
        <dbReference type="Rhea" id="RHEA:14105"/>
        <dbReference type="ChEBI" id="CHEBI:15378"/>
        <dbReference type="ChEBI" id="CHEBI:17388"/>
        <dbReference type="ChEBI" id="CHEBI:57540"/>
        <dbReference type="ChEBI" id="CHEBI:57945"/>
        <dbReference type="ChEBI" id="CHEBI:60039"/>
        <dbReference type="EC" id="1.5.1.2"/>
    </reaction>
</comment>
<dbReference type="InterPro" id="IPR008927">
    <property type="entry name" value="6-PGluconate_DH-like_C_sf"/>
</dbReference>
<dbReference type="Pfam" id="PF03807">
    <property type="entry name" value="F420_oxidored"/>
    <property type="match status" value="1"/>
</dbReference>
<dbReference type="GO" id="GO:0005737">
    <property type="term" value="C:cytoplasm"/>
    <property type="evidence" value="ECO:0007669"/>
    <property type="project" value="UniProtKB-SubCell"/>
</dbReference>
<comment type="function">
    <text evidence="4 5">Catalyzes the reduction of 1-pyrroline-5-carboxylate (PCA) to L-proline.</text>
</comment>
<evidence type="ECO:0000313" key="11">
    <source>
        <dbReference type="EMBL" id="BAY81052.1"/>
    </source>
</evidence>
<comment type="similarity">
    <text evidence="1 5 8">Belongs to the pyrroline-5-carboxylate reductase family.</text>
</comment>
<comment type="catalytic activity">
    <reaction evidence="5 8">
        <text>L-proline + NADP(+) = (S)-1-pyrroline-5-carboxylate + NADPH + 2 H(+)</text>
        <dbReference type="Rhea" id="RHEA:14109"/>
        <dbReference type="ChEBI" id="CHEBI:15378"/>
        <dbReference type="ChEBI" id="CHEBI:17388"/>
        <dbReference type="ChEBI" id="CHEBI:57783"/>
        <dbReference type="ChEBI" id="CHEBI:58349"/>
        <dbReference type="ChEBI" id="CHEBI:60039"/>
        <dbReference type="EC" id="1.5.1.2"/>
    </reaction>
</comment>
<dbReference type="Pfam" id="PF14748">
    <property type="entry name" value="P5CR_dimer"/>
    <property type="match status" value="1"/>
</dbReference>
<gene>
    <name evidence="5" type="primary">proC</name>
    <name evidence="11" type="ORF">NIES267_05170</name>
</gene>
<dbReference type="PANTHER" id="PTHR11645">
    <property type="entry name" value="PYRROLINE-5-CARBOXYLATE REDUCTASE"/>
    <property type="match status" value="1"/>
</dbReference>
<name>A0A1Z4LIJ1_9CYAN</name>
<evidence type="ECO:0000256" key="6">
    <source>
        <dbReference type="NCBIfam" id="TIGR00112"/>
    </source>
</evidence>
<dbReference type="AlphaFoldDB" id="A0A1Z4LIJ1"/>
<keyword evidence="5" id="KW-0963">Cytoplasm</keyword>
<keyword evidence="12" id="KW-1185">Reference proteome</keyword>
<dbReference type="HAMAP" id="MF_01925">
    <property type="entry name" value="P5C_reductase"/>
    <property type="match status" value="1"/>
</dbReference>
<protein>
    <recommendedName>
        <fullName evidence="5 6">Pyrroline-5-carboxylate reductase</fullName>
        <shortName evidence="5">P5C reductase</shortName>
        <shortName evidence="5">P5CR</shortName>
        <ecNumber evidence="5 6">1.5.1.2</ecNumber>
    </recommendedName>
    <alternativeName>
        <fullName evidence="5">PCA reductase</fullName>
    </alternativeName>
</protein>
<keyword evidence="5 8" id="KW-0028">Amino-acid biosynthesis</keyword>
<evidence type="ECO:0000256" key="2">
    <source>
        <dbReference type="ARBA" id="ARBA00022857"/>
    </source>
</evidence>
<dbReference type="Gene3D" id="3.40.50.720">
    <property type="entry name" value="NAD(P)-binding Rossmann-like Domain"/>
    <property type="match status" value="1"/>
</dbReference>
<evidence type="ECO:0000256" key="8">
    <source>
        <dbReference type="RuleBase" id="RU003903"/>
    </source>
</evidence>
<dbReference type="InterPro" id="IPR029036">
    <property type="entry name" value="P5CR_dimer"/>
</dbReference>
<evidence type="ECO:0000259" key="9">
    <source>
        <dbReference type="Pfam" id="PF03807"/>
    </source>
</evidence>
<evidence type="ECO:0000256" key="1">
    <source>
        <dbReference type="ARBA" id="ARBA00005525"/>
    </source>
</evidence>
<feature type="domain" description="Pyrroline-5-carboxylate reductase dimerisation" evidence="10">
    <location>
        <begin position="171"/>
        <end position="275"/>
    </location>
</feature>
<organism evidence="11 12">
    <name type="scientific">Calothrix parasitica NIES-267</name>
    <dbReference type="NCBI Taxonomy" id="1973488"/>
    <lineage>
        <taxon>Bacteria</taxon>
        <taxon>Bacillati</taxon>
        <taxon>Cyanobacteriota</taxon>
        <taxon>Cyanophyceae</taxon>
        <taxon>Nostocales</taxon>
        <taxon>Calotrichaceae</taxon>
        <taxon>Calothrix</taxon>
    </lineage>
</organism>
<feature type="binding site" evidence="7">
    <location>
        <begin position="15"/>
        <end position="20"/>
    </location>
    <ligand>
        <name>NADP(+)</name>
        <dbReference type="ChEBI" id="CHEBI:58349"/>
    </ligand>
</feature>
<dbReference type="InterPro" id="IPR000304">
    <property type="entry name" value="Pyrroline-COOH_reductase"/>
</dbReference>
<dbReference type="PIRSF" id="PIRSF000193">
    <property type="entry name" value="Pyrrol-5-carb_rd"/>
    <property type="match status" value="1"/>
</dbReference>
<dbReference type="GO" id="GO:0004735">
    <property type="term" value="F:pyrroline-5-carboxylate reductase activity"/>
    <property type="evidence" value="ECO:0007669"/>
    <property type="project" value="UniProtKB-UniRule"/>
</dbReference>
<dbReference type="PANTHER" id="PTHR11645:SF0">
    <property type="entry name" value="PYRROLINE-5-CARBOXYLATE REDUCTASE 3"/>
    <property type="match status" value="1"/>
</dbReference>
<feature type="domain" description="Pyrroline-5-carboxylate reductase catalytic N-terminal" evidence="9">
    <location>
        <begin position="11"/>
        <end position="109"/>
    </location>
</feature>
<dbReference type="NCBIfam" id="TIGR00112">
    <property type="entry name" value="proC"/>
    <property type="match status" value="1"/>
</dbReference>
<dbReference type="UniPathway" id="UPA00098">
    <property type="reaction ID" value="UER00361"/>
</dbReference>
<dbReference type="InterPro" id="IPR036291">
    <property type="entry name" value="NAD(P)-bd_dom_sf"/>
</dbReference>
<dbReference type="InterPro" id="IPR053790">
    <property type="entry name" value="P5CR-like_CS"/>
</dbReference>
<dbReference type="Gene3D" id="1.10.3730.10">
    <property type="entry name" value="ProC C-terminal domain-like"/>
    <property type="match status" value="1"/>
</dbReference>
<evidence type="ECO:0000256" key="7">
    <source>
        <dbReference type="PIRSR" id="PIRSR000193-1"/>
    </source>
</evidence>
<dbReference type="EMBL" id="AP018227">
    <property type="protein sequence ID" value="BAY81052.1"/>
    <property type="molecule type" value="Genomic_DNA"/>
</dbReference>
<comment type="pathway">
    <text evidence="5 8">Amino-acid biosynthesis; L-proline biosynthesis; L-proline from L-glutamate 5-semialdehyde: step 1/1.</text>
</comment>
<accession>A0A1Z4LIJ1</accession>
<evidence type="ECO:0000259" key="10">
    <source>
        <dbReference type="Pfam" id="PF14748"/>
    </source>
</evidence>
<comment type="subcellular location">
    <subcellularLocation>
        <location evidence="5">Cytoplasm</location>
    </subcellularLocation>
</comment>
<evidence type="ECO:0000256" key="5">
    <source>
        <dbReference type="HAMAP-Rule" id="MF_01925"/>
    </source>
</evidence>
<sequence>MIERAMTNHKKFGLIGGGVMGEALLSRLISCETYRPSEVIVSEPLAERRAYLEQEYKVSAIADSSMAFAQTTEVVFLAIKPQIFSAIAQELAGVIQIGHKPLIVSILAGVPLKQLEAAFPGLPVIRAMPNTPATVGAGMTAICCGAYTKPQHTEVGKKLFSAVGEVAEVPEHLMDAVTGLSGSGPAYVALMIEALADGGVAAGLPRAVAATLALQTVLGTAQLLQESKMHPAVLKDKVSSPGGTTIAGITKLEQAAFRSALIEAVKAATKRSQELGK</sequence>
<feature type="binding site" evidence="7">
    <location>
        <begin position="78"/>
        <end position="81"/>
    </location>
    <ligand>
        <name>NADP(+)</name>
        <dbReference type="ChEBI" id="CHEBI:58349"/>
    </ligand>
</feature>
<dbReference type="InterPro" id="IPR028939">
    <property type="entry name" value="P5C_Rdtase_cat_N"/>
</dbReference>
<keyword evidence="5 8" id="KW-0641">Proline biosynthesis</keyword>
<dbReference type="PROSITE" id="PS00521">
    <property type="entry name" value="P5CR"/>
    <property type="match status" value="1"/>
</dbReference>
<proteinExistence type="inferred from homology"/>
<keyword evidence="2 5" id="KW-0521">NADP</keyword>
<evidence type="ECO:0000256" key="4">
    <source>
        <dbReference type="ARBA" id="ARBA00058118"/>
    </source>
</evidence>
<dbReference type="SUPFAM" id="SSF51735">
    <property type="entry name" value="NAD(P)-binding Rossmann-fold domains"/>
    <property type="match status" value="1"/>
</dbReference>
<dbReference type="EC" id="1.5.1.2" evidence="5 6"/>
<dbReference type="FunFam" id="1.10.3730.10:FF:000001">
    <property type="entry name" value="Pyrroline-5-carboxylate reductase"/>
    <property type="match status" value="1"/>
</dbReference>